<name>A0ACB7TKQ9_HYAAI</name>
<evidence type="ECO:0000313" key="1">
    <source>
        <dbReference type="EMBL" id="KAH6945444.1"/>
    </source>
</evidence>
<comment type="caution">
    <text evidence="1">The sequence shown here is derived from an EMBL/GenBank/DDBJ whole genome shotgun (WGS) entry which is preliminary data.</text>
</comment>
<reference evidence="1" key="1">
    <citation type="submission" date="2020-05" db="EMBL/GenBank/DDBJ databases">
        <title>Large-scale comparative analyses of tick genomes elucidate their genetic diversity and vector capacities.</title>
        <authorList>
            <person name="Jia N."/>
            <person name="Wang J."/>
            <person name="Shi W."/>
            <person name="Du L."/>
            <person name="Sun Y."/>
            <person name="Zhan W."/>
            <person name="Jiang J."/>
            <person name="Wang Q."/>
            <person name="Zhang B."/>
            <person name="Ji P."/>
            <person name="Sakyi L.B."/>
            <person name="Cui X."/>
            <person name="Yuan T."/>
            <person name="Jiang B."/>
            <person name="Yang W."/>
            <person name="Lam T.T.-Y."/>
            <person name="Chang Q."/>
            <person name="Ding S."/>
            <person name="Wang X."/>
            <person name="Zhu J."/>
            <person name="Ruan X."/>
            <person name="Zhao L."/>
            <person name="Wei J."/>
            <person name="Que T."/>
            <person name="Du C."/>
            <person name="Cheng J."/>
            <person name="Dai P."/>
            <person name="Han X."/>
            <person name="Huang E."/>
            <person name="Gao Y."/>
            <person name="Liu J."/>
            <person name="Shao H."/>
            <person name="Ye R."/>
            <person name="Li L."/>
            <person name="Wei W."/>
            <person name="Wang X."/>
            <person name="Wang C."/>
            <person name="Yang T."/>
            <person name="Huo Q."/>
            <person name="Li W."/>
            <person name="Guo W."/>
            <person name="Chen H."/>
            <person name="Zhou L."/>
            <person name="Ni X."/>
            <person name="Tian J."/>
            <person name="Zhou Y."/>
            <person name="Sheng Y."/>
            <person name="Liu T."/>
            <person name="Pan Y."/>
            <person name="Xia L."/>
            <person name="Li J."/>
            <person name="Zhao F."/>
            <person name="Cao W."/>
        </authorList>
    </citation>
    <scope>NUCLEOTIDE SEQUENCE</scope>
    <source>
        <strain evidence="1">Hyas-2018</strain>
    </source>
</reference>
<gene>
    <name evidence="1" type="ORF">HPB50_008498</name>
</gene>
<organism evidence="1 2">
    <name type="scientific">Hyalomma asiaticum</name>
    <name type="common">Tick</name>
    <dbReference type="NCBI Taxonomy" id="266040"/>
    <lineage>
        <taxon>Eukaryota</taxon>
        <taxon>Metazoa</taxon>
        <taxon>Ecdysozoa</taxon>
        <taxon>Arthropoda</taxon>
        <taxon>Chelicerata</taxon>
        <taxon>Arachnida</taxon>
        <taxon>Acari</taxon>
        <taxon>Parasitiformes</taxon>
        <taxon>Ixodida</taxon>
        <taxon>Ixodoidea</taxon>
        <taxon>Ixodidae</taxon>
        <taxon>Hyalomminae</taxon>
        <taxon>Hyalomma</taxon>
    </lineage>
</organism>
<dbReference type="EMBL" id="CM023481">
    <property type="protein sequence ID" value="KAH6945444.1"/>
    <property type="molecule type" value="Genomic_DNA"/>
</dbReference>
<proteinExistence type="predicted"/>
<dbReference type="Proteomes" id="UP000821845">
    <property type="component" value="Chromosome 1"/>
</dbReference>
<evidence type="ECO:0000313" key="2">
    <source>
        <dbReference type="Proteomes" id="UP000821845"/>
    </source>
</evidence>
<keyword evidence="2" id="KW-1185">Reference proteome</keyword>
<sequence>MQMGEWHVKTLERVCKVRAGSSNVAGTGGNGGLSGARRSDLDVFPGFKPSLEACLLDWTDYPIEGITYADGGACRWYSPYMHTRLLEHNPRGDSIPDGLGGSEHLSSLCRRGRAVDESLFAFTAAVGHAITEGLVAAVPLTGDVASVNNGDPFAVGALLATLLAADLDFSVGPLYFLPAAAVLMHQAVANQAPAWDSSSASADSCSVHLTGIIFPYGSPGRT</sequence>
<protein>
    <submittedName>
        <fullName evidence="1">Uncharacterized protein</fullName>
    </submittedName>
</protein>
<accession>A0ACB7TKQ9</accession>